<keyword evidence="2" id="KW-0808">Transferase</keyword>
<accession>A0A1I2NLL4</accession>
<keyword evidence="3" id="KW-1185">Reference proteome</keyword>
<reference evidence="3" key="1">
    <citation type="submission" date="2016-10" db="EMBL/GenBank/DDBJ databases">
        <authorList>
            <person name="Varghese N."/>
            <person name="Submissions S."/>
        </authorList>
    </citation>
    <scope>NUCLEOTIDE SEQUENCE [LARGE SCALE GENOMIC DNA]</scope>
    <source>
        <strain evidence="3">FP5</strain>
    </source>
</reference>
<dbReference type="SUPFAM" id="SSF55729">
    <property type="entry name" value="Acyl-CoA N-acyltransferases (Nat)"/>
    <property type="match status" value="1"/>
</dbReference>
<dbReference type="CDD" id="cd04301">
    <property type="entry name" value="NAT_SF"/>
    <property type="match status" value="1"/>
</dbReference>
<sequence>MTVRKYHPKDLNQIQSLFQKTFKQERSYELWNWKFKQNPKSESPFILVWEENDTIQGHISLWVTEAYLSGEKSTIGLRVDTMVDPDARGKGIYKQLNEALLTEASDAGIDYMYGFPAPKAKELFIRYTDAVHMTDMPRWMYVQRPVSVLASKFAPLKLLKPLDLAYAKWKNPYKPTSSSLHWKNILECGPEFDDLARETRHIAPALVVRDAAYLNWRYLSHPENEYEIHAVYHEEILQGYVVTKITTSSGFKNGFIVDMLANDEEIWEALLQKSFDVLKQSDVIQTWALAHTPLAAHLKNNGFTHKDSPMPLVGKEINESLRFLNQSSKWYITSGDVDSY</sequence>
<evidence type="ECO:0000313" key="2">
    <source>
        <dbReference type="EMBL" id="SFG03920.1"/>
    </source>
</evidence>
<dbReference type="GO" id="GO:0016747">
    <property type="term" value="F:acyltransferase activity, transferring groups other than amino-acyl groups"/>
    <property type="evidence" value="ECO:0007669"/>
    <property type="project" value="InterPro"/>
</dbReference>
<dbReference type="Gene3D" id="3.40.630.30">
    <property type="match status" value="2"/>
</dbReference>
<dbReference type="PROSITE" id="PS51186">
    <property type="entry name" value="GNAT"/>
    <property type="match status" value="1"/>
</dbReference>
<dbReference type="Proteomes" id="UP000198897">
    <property type="component" value="Unassembled WGS sequence"/>
</dbReference>
<dbReference type="InterPro" id="IPR000182">
    <property type="entry name" value="GNAT_dom"/>
</dbReference>
<organism evidence="2 3">
    <name type="scientific">Halobacillus alkaliphilus</name>
    <dbReference type="NCBI Taxonomy" id="396056"/>
    <lineage>
        <taxon>Bacteria</taxon>
        <taxon>Bacillati</taxon>
        <taxon>Bacillota</taxon>
        <taxon>Bacilli</taxon>
        <taxon>Bacillales</taxon>
        <taxon>Bacillaceae</taxon>
        <taxon>Halobacillus</taxon>
    </lineage>
</organism>
<protein>
    <submittedName>
        <fullName evidence="2">Acetyltransferase (GNAT) domain-containing protein</fullName>
    </submittedName>
</protein>
<name>A0A1I2NLL4_9BACI</name>
<dbReference type="InterPro" id="IPR016181">
    <property type="entry name" value="Acyl_CoA_acyltransferase"/>
</dbReference>
<dbReference type="EMBL" id="FOOG01000020">
    <property type="protein sequence ID" value="SFG03920.1"/>
    <property type="molecule type" value="Genomic_DNA"/>
</dbReference>
<gene>
    <name evidence="2" type="ORF">SAMN05216353_12010</name>
</gene>
<dbReference type="Pfam" id="PF13527">
    <property type="entry name" value="Acetyltransf_9"/>
    <property type="match status" value="1"/>
</dbReference>
<dbReference type="RefSeq" id="WP_089752206.1">
    <property type="nucleotide sequence ID" value="NZ_FOOG01000020.1"/>
</dbReference>
<proteinExistence type="predicted"/>
<evidence type="ECO:0000259" key="1">
    <source>
        <dbReference type="PROSITE" id="PS51186"/>
    </source>
</evidence>
<feature type="domain" description="N-acetyltransferase" evidence="1">
    <location>
        <begin position="1"/>
        <end position="155"/>
    </location>
</feature>
<evidence type="ECO:0000313" key="3">
    <source>
        <dbReference type="Proteomes" id="UP000198897"/>
    </source>
</evidence>
<dbReference type="OrthoDB" id="5570877at2"/>
<dbReference type="AlphaFoldDB" id="A0A1I2NLL4"/>